<dbReference type="EC" id="1.8.3.2" evidence="2"/>
<keyword evidence="3" id="KW-0285">Flavoprotein</keyword>
<dbReference type="Pfam" id="PF04777">
    <property type="entry name" value="Evr1_Alr"/>
    <property type="match status" value="1"/>
</dbReference>
<evidence type="ECO:0000256" key="5">
    <source>
        <dbReference type="ARBA" id="ARBA00023002"/>
    </source>
</evidence>
<keyword evidence="5" id="KW-0560">Oxidoreductase</keyword>
<dbReference type="GO" id="GO:0016972">
    <property type="term" value="F:thiol oxidase activity"/>
    <property type="evidence" value="ECO:0007669"/>
    <property type="project" value="UniProtKB-EC"/>
</dbReference>
<evidence type="ECO:0000256" key="6">
    <source>
        <dbReference type="ARBA" id="ARBA00023157"/>
    </source>
</evidence>
<protein>
    <recommendedName>
        <fullName evidence="2">thiol oxidase</fullName>
        <ecNumber evidence="2">1.8.3.2</ecNumber>
    </recommendedName>
</protein>
<evidence type="ECO:0000256" key="4">
    <source>
        <dbReference type="ARBA" id="ARBA00022827"/>
    </source>
</evidence>
<dbReference type="PROSITE" id="PS51324">
    <property type="entry name" value="ERV_ALR"/>
    <property type="match status" value="1"/>
</dbReference>
<keyword evidence="6" id="KW-1015">Disulfide bond</keyword>
<comment type="cofactor">
    <cofactor evidence="1">
        <name>FAD</name>
        <dbReference type="ChEBI" id="CHEBI:57692"/>
    </cofactor>
</comment>
<evidence type="ECO:0000313" key="8">
    <source>
        <dbReference type="EMBL" id="QHT01801.1"/>
    </source>
</evidence>
<name>A0A6C0CBI9_9ZZZZ</name>
<dbReference type="AlphaFoldDB" id="A0A6C0CBI9"/>
<dbReference type="InterPro" id="IPR017905">
    <property type="entry name" value="ERV/ALR_sulphydryl_oxidase"/>
</dbReference>
<sequence length="152" mass="18116">MALPIEVWGSNIWSLFHGLACKIREDRFLYHRERLIYIVKSICSTLPCPDCSKDATNLLNNANFNNIKTKEDFKLFIFNFHNSVNKKLNKPNYDFRNLEKYNDLNMNALYNNLRIIYSTRIQNPHLMGFALNKKVLFPKIMRELMLVYNDLY</sequence>
<evidence type="ECO:0000259" key="7">
    <source>
        <dbReference type="PROSITE" id="PS51324"/>
    </source>
</evidence>
<keyword evidence="4" id="KW-0274">FAD</keyword>
<feature type="domain" description="ERV/ALR sulfhydryl oxidase" evidence="7">
    <location>
        <begin position="1"/>
        <end position="102"/>
    </location>
</feature>
<dbReference type="InterPro" id="IPR036774">
    <property type="entry name" value="ERV/ALR_sulphydryl_oxid_sf"/>
</dbReference>
<evidence type="ECO:0000256" key="1">
    <source>
        <dbReference type="ARBA" id="ARBA00001974"/>
    </source>
</evidence>
<dbReference type="SUPFAM" id="SSF69000">
    <property type="entry name" value="FAD-dependent thiol oxidase"/>
    <property type="match status" value="1"/>
</dbReference>
<evidence type="ECO:0000256" key="2">
    <source>
        <dbReference type="ARBA" id="ARBA00012512"/>
    </source>
</evidence>
<evidence type="ECO:0000256" key="3">
    <source>
        <dbReference type="ARBA" id="ARBA00022630"/>
    </source>
</evidence>
<reference evidence="8" key="1">
    <citation type="journal article" date="2020" name="Nature">
        <title>Giant virus diversity and host interactions through global metagenomics.</title>
        <authorList>
            <person name="Schulz F."/>
            <person name="Roux S."/>
            <person name="Paez-Espino D."/>
            <person name="Jungbluth S."/>
            <person name="Walsh D.A."/>
            <person name="Denef V.J."/>
            <person name="McMahon K.D."/>
            <person name="Konstantinidis K.T."/>
            <person name="Eloe-Fadrosh E.A."/>
            <person name="Kyrpides N.C."/>
            <person name="Woyke T."/>
        </authorList>
    </citation>
    <scope>NUCLEOTIDE SEQUENCE</scope>
    <source>
        <strain evidence="8">GVMAG-M-3300020523-10</strain>
    </source>
</reference>
<organism evidence="8">
    <name type="scientific">viral metagenome</name>
    <dbReference type="NCBI Taxonomy" id="1070528"/>
    <lineage>
        <taxon>unclassified sequences</taxon>
        <taxon>metagenomes</taxon>
        <taxon>organismal metagenomes</taxon>
    </lineage>
</organism>
<dbReference type="Gene3D" id="1.20.120.310">
    <property type="entry name" value="ERV/ALR sulfhydryl oxidase domain"/>
    <property type="match status" value="1"/>
</dbReference>
<accession>A0A6C0CBI9</accession>
<proteinExistence type="predicted"/>
<dbReference type="EMBL" id="MN739381">
    <property type="protein sequence ID" value="QHT01801.1"/>
    <property type="molecule type" value="Genomic_DNA"/>
</dbReference>